<dbReference type="Proteomes" id="UP001493487">
    <property type="component" value="Unassembled WGS sequence"/>
</dbReference>
<evidence type="ECO:0000313" key="4">
    <source>
        <dbReference type="Proteomes" id="UP001493487"/>
    </source>
</evidence>
<keyword evidence="4" id="KW-1185">Reference proteome</keyword>
<gene>
    <name evidence="3" type="ORF">QJS35_00340</name>
</gene>
<accession>A0ABV1KL07</accession>
<keyword evidence="2" id="KW-0732">Signal</keyword>
<feature type="region of interest" description="Disordered" evidence="1">
    <location>
        <begin position="301"/>
        <end position="321"/>
    </location>
</feature>
<sequence length="321" mass="34724">MRLVNVRSVLVSALIFVLLLTMFPIRPAQAAGPSISVDASKVQGIIDPKVTGGMFEWANNEMNGVWAERVLNRSFENESVYARRSPLYDDFDLATVDASRWTPVLLAGTGSGTAAVSNSKLTLSGAGATARFGMLSNDIPNTARKSTTIETKVTAISGTNALLSIYGGTGAGDFSHFVEYGIEGGVLKVFTSSGVGNWTGGAVSAPGTLSVQVTPYYTGGRKFRFYWNGNLVYSLTDIKDVHAPDFRLFLYGYGSSVTKWDYVRADPAFQRTVRSAFRRFGRRMADGTARRLVLGIVQFQQQQSDDQRGGGKPLRGDVSNP</sequence>
<name>A0ABV1KL07_9BACL</name>
<evidence type="ECO:0000256" key="2">
    <source>
        <dbReference type="SAM" id="SignalP"/>
    </source>
</evidence>
<evidence type="ECO:0000256" key="1">
    <source>
        <dbReference type="SAM" id="MobiDB-lite"/>
    </source>
</evidence>
<protein>
    <recommendedName>
        <fullName evidence="5">GH16 domain-containing protein</fullName>
    </recommendedName>
</protein>
<dbReference type="EMBL" id="JASKHM010000001">
    <property type="protein sequence ID" value="MEQ4480831.1"/>
    <property type="molecule type" value="Genomic_DNA"/>
</dbReference>
<feature type="chain" id="PRO_5045414142" description="GH16 domain-containing protein" evidence="2">
    <location>
        <begin position="31"/>
        <end position="321"/>
    </location>
</feature>
<feature type="signal peptide" evidence="2">
    <location>
        <begin position="1"/>
        <end position="30"/>
    </location>
</feature>
<comment type="caution">
    <text evidence="3">The sequence shown here is derived from an EMBL/GenBank/DDBJ whole genome shotgun (WGS) entry which is preliminary data.</text>
</comment>
<dbReference type="RefSeq" id="WP_232183351.1">
    <property type="nucleotide sequence ID" value="NZ_JAIOAP010000001.1"/>
</dbReference>
<evidence type="ECO:0008006" key="5">
    <source>
        <dbReference type="Google" id="ProtNLM"/>
    </source>
</evidence>
<evidence type="ECO:0000313" key="3">
    <source>
        <dbReference type="EMBL" id="MEQ4480831.1"/>
    </source>
</evidence>
<reference evidence="3 4" key="1">
    <citation type="journal article" date="2023" name="Genome Announc.">
        <title>Pan-Genome Analyses of the Genus Cohnella and Proposal of the Novel Species Cohnella silvisoli sp. nov., Isolated from Forest Soil.</title>
        <authorList>
            <person name="Wang C."/>
            <person name="Mao L."/>
            <person name="Bao G."/>
            <person name="Zhu H."/>
        </authorList>
    </citation>
    <scope>NUCLEOTIDE SEQUENCE [LARGE SCALE GENOMIC DNA]</scope>
    <source>
        <strain evidence="3 4">NL03-T5-1</strain>
    </source>
</reference>
<proteinExistence type="predicted"/>
<organism evidence="3 4">
    <name type="scientific">Cohnella silvisoli</name>
    <dbReference type="NCBI Taxonomy" id="2873699"/>
    <lineage>
        <taxon>Bacteria</taxon>
        <taxon>Bacillati</taxon>
        <taxon>Bacillota</taxon>
        <taxon>Bacilli</taxon>
        <taxon>Bacillales</taxon>
        <taxon>Paenibacillaceae</taxon>
        <taxon>Cohnella</taxon>
    </lineage>
</organism>